<dbReference type="OMA" id="YIPNRRI"/>
<evidence type="ECO:0000256" key="6">
    <source>
        <dbReference type="ARBA" id="ARBA00023054"/>
    </source>
</evidence>
<dbReference type="GO" id="GO:0051301">
    <property type="term" value="P:cell division"/>
    <property type="evidence" value="ECO:0007669"/>
    <property type="project" value="UniProtKB-KW"/>
</dbReference>
<keyword evidence="3" id="KW-0158">Chromosome</keyword>
<dbReference type="OrthoDB" id="9901374at2759"/>
<proteinExistence type="inferred from homology"/>
<dbReference type="PANTHER" id="PTHR21577">
    <property type="entry name" value="SHUGOSHIN"/>
    <property type="match status" value="1"/>
</dbReference>
<organism evidence="12 13">
    <name type="scientific">Scyliorhinus torazame</name>
    <name type="common">Cloudy catshark</name>
    <name type="synonym">Catulus torazame</name>
    <dbReference type="NCBI Taxonomy" id="75743"/>
    <lineage>
        <taxon>Eukaryota</taxon>
        <taxon>Metazoa</taxon>
        <taxon>Chordata</taxon>
        <taxon>Craniata</taxon>
        <taxon>Vertebrata</taxon>
        <taxon>Chondrichthyes</taxon>
        <taxon>Elasmobranchii</taxon>
        <taxon>Galeomorphii</taxon>
        <taxon>Galeoidea</taxon>
        <taxon>Carcharhiniformes</taxon>
        <taxon>Scyliorhinidae</taxon>
        <taxon>Scyliorhinus</taxon>
    </lineage>
</organism>
<evidence type="ECO:0000313" key="13">
    <source>
        <dbReference type="Proteomes" id="UP000288216"/>
    </source>
</evidence>
<accession>A0A401P1M8</accession>
<dbReference type="AlphaFoldDB" id="A0A401P1M8"/>
<keyword evidence="13" id="KW-1185">Reference proteome</keyword>
<dbReference type="PANTHER" id="PTHR21577:SF3">
    <property type="entry name" value="SHUGOSHIN 1-RELATED"/>
    <property type="match status" value="1"/>
</dbReference>
<feature type="region of interest" description="Disordered" evidence="10">
    <location>
        <begin position="364"/>
        <end position="391"/>
    </location>
</feature>
<keyword evidence="5" id="KW-0159">Chromosome partition</keyword>
<name>A0A401P1M8_SCYTO</name>
<dbReference type="GO" id="GO:0005634">
    <property type="term" value="C:nucleus"/>
    <property type="evidence" value="ECO:0007669"/>
    <property type="project" value="InterPro"/>
</dbReference>
<keyword evidence="6 9" id="KW-0175">Coiled coil</keyword>
<dbReference type="EMBL" id="BFAA01004341">
    <property type="protein sequence ID" value="GCB67039.1"/>
    <property type="molecule type" value="Genomic_DNA"/>
</dbReference>
<evidence type="ECO:0000256" key="4">
    <source>
        <dbReference type="ARBA" id="ARBA00022618"/>
    </source>
</evidence>
<dbReference type="InterPro" id="IPR038889">
    <property type="entry name" value="Shugoshin1/2"/>
</dbReference>
<evidence type="ECO:0000256" key="1">
    <source>
        <dbReference type="ARBA" id="ARBA00004584"/>
    </source>
</evidence>
<evidence type="ECO:0000256" key="9">
    <source>
        <dbReference type="SAM" id="Coils"/>
    </source>
</evidence>
<feature type="compositionally biased region" description="Basic and acidic residues" evidence="10">
    <location>
        <begin position="364"/>
        <end position="380"/>
    </location>
</feature>
<evidence type="ECO:0000256" key="7">
    <source>
        <dbReference type="ARBA" id="ARBA00023306"/>
    </source>
</evidence>
<dbReference type="GO" id="GO:0000775">
    <property type="term" value="C:chromosome, centromeric region"/>
    <property type="evidence" value="ECO:0007669"/>
    <property type="project" value="UniProtKB-SubCell"/>
</dbReference>
<protein>
    <recommendedName>
        <fullName evidence="11">Shugoshin C-terminal domain-containing protein</fullName>
    </recommendedName>
</protein>
<comment type="similarity">
    <text evidence="2">Belongs to the shugoshin family.</text>
</comment>
<evidence type="ECO:0000256" key="10">
    <source>
        <dbReference type="SAM" id="MobiDB-lite"/>
    </source>
</evidence>
<dbReference type="Gene3D" id="1.20.5.730">
    <property type="entry name" value="Single helix bin"/>
    <property type="match status" value="1"/>
</dbReference>
<dbReference type="InterPro" id="IPR011515">
    <property type="entry name" value="Shugoshin_C"/>
</dbReference>
<evidence type="ECO:0000256" key="8">
    <source>
        <dbReference type="ARBA" id="ARBA00023328"/>
    </source>
</evidence>
<dbReference type="GO" id="GO:0045132">
    <property type="term" value="P:meiotic chromosome segregation"/>
    <property type="evidence" value="ECO:0007669"/>
    <property type="project" value="InterPro"/>
</dbReference>
<gene>
    <name evidence="12" type="ORF">scyTo_0010187</name>
</gene>
<reference evidence="12 13" key="1">
    <citation type="journal article" date="2018" name="Nat. Ecol. Evol.">
        <title>Shark genomes provide insights into elasmobranch evolution and the origin of vertebrates.</title>
        <authorList>
            <person name="Hara Y"/>
            <person name="Yamaguchi K"/>
            <person name="Onimaru K"/>
            <person name="Kadota M"/>
            <person name="Koyanagi M"/>
            <person name="Keeley SD"/>
            <person name="Tatsumi K"/>
            <person name="Tanaka K"/>
            <person name="Motone F"/>
            <person name="Kageyama Y"/>
            <person name="Nozu R"/>
            <person name="Adachi N"/>
            <person name="Nishimura O"/>
            <person name="Nakagawa R"/>
            <person name="Tanegashima C"/>
            <person name="Kiyatake I"/>
            <person name="Matsumoto R"/>
            <person name="Murakumo K"/>
            <person name="Nishida K"/>
            <person name="Terakita A"/>
            <person name="Kuratani S"/>
            <person name="Sato K"/>
            <person name="Hyodo S Kuraku.S."/>
        </authorList>
    </citation>
    <scope>NUCLEOTIDE SEQUENCE [LARGE SCALE GENOMIC DNA]</scope>
</reference>
<comment type="caution">
    <text evidence="12">The sequence shown here is derived from an EMBL/GenBank/DDBJ whole genome shotgun (WGS) entry which is preliminary data.</text>
</comment>
<dbReference type="STRING" id="75743.A0A401P1M8"/>
<dbReference type="Pfam" id="PF07557">
    <property type="entry name" value="Shugoshin_C"/>
    <property type="match status" value="1"/>
</dbReference>
<sequence>MAFERCQRISFQESLEAIKERMKEKRNQNQTKINRTKQTLTAKTKALNKSSFIKSIQANNQNLALSLEIEKKKLRLAYDVILSMKRERQAMMFYILMLKRKLECFPEQFENLRFISDSIEEDLGNFGDDLPQCILESECSSPVEPFIQDVAKHVSLEISRMNSPKNAKCTTAEESRALRSNMVGTQPTLKKMSRGRRSTFIQSQDSDANPVAPLDDASFEGMNEMPKGVSVRRRSGRKSPSFCGQIGVFDLFNAYENSSEVSWESEKQMFDINIKALENEPTSPHSNQGTDTGSSELEQVQMTDNLNPEKVEMKLRNNMSNIEIANSENTERISEKEQDIQLEVEQRGRGKAMEINKSMPLKKHLEPARPKARSKSRDRCQSNSTVKERKKYLDSSDTYNFDCGESTHLTPFRRKDEPSVCENINNTESSIDSEITSEDDLEDSLYVPPVDKRRRTSLSYSRVKSEGPTVLTTRQRLSRRTVIIQKDVHHKKGPESGEDEEITQNETASFLLKTSEDDKINVCEHLKTIAKDNQFHIESVIEPENISAVKHKNMKNFNNSEESSFGKYIKTSLKKCKLLQQDQREENAGSNATIKNNFKATGKKFGPRHSLSDVTNYSKLPTKNKEKKMSCPALSERMNKISPIAVSKRRCTMAINYKEPSLSMKLRRGDKYTDTQFLRSPIFKPTKNNASLCKPGKKTSPLSRYNEAFVGCR</sequence>
<comment type="subcellular location">
    <subcellularLocation>
        <location evidence="1">Chromosome</location>
        <location evidence="1">Centromere</location>
    </subcellularLocation>
</comment>
<feature type="domain" description="Shugoshin C-terminal" evidence="11">
    <location>
        <begin position="648"/>
        <end position="668"/>
    </location>
</feature>
<evidence type="ECO:0000256" key="5">
    <source>
        <dbReference type="ARBA" id="ARBA00022829"/>
    </source>
</evidence>
<evidence type="ECO:0000256" key="2">
    <source>
        <dbReference type="ARBA" id="ARBA00010845"/>
    </source>
</evidence>
<keyword evidence="8" id="KW-0137">Centromere</keyword>
<feature type="coiled-coil region" evidence="9">
    <location>
        <begin position="8"/>
        <end position="39"/>
    </location>
</feature>
<dbReference type="Proteomes" id="UP000288216">
    <property type="component" value="Unassembled WGS sequence"/>
</dbReference>
<evidence type="ECO:0000256" key="3">
    <source>
        <dbReference type="ARBA" id="ARBA00022454"/>
    </source>
</evidence>
<evidence type="ECO:0000313" key="12">
    <source>
        <dbReference type="EMBL" id="GCB67039.1"/>
    </source>
</evidence>
<evidence type="ECO:0000259" key="11">
    <source>
        <dbReference type="Pfam" id="PF07557"/>
    </source>
</evidence>
<keyword evidence="4" id="KW-0132">Cell division</keyword>
<keyword evidence="7" id="KW-0131">Cell cycle</keyword>